<sequence length="116" mass="12954">MQFEFPASALNGQRIAYINFETSVSFYHPIILDSVMIRHYSAETRVLERIIGVVGDEERRNATKCGFGWKRQYPQVLGKKPNGRSAQANQARHSVSAVGEIQGLTNAKMTAVEALK</sequence>
<comment type="caution">
    <text evidence="1">The sequence shown here is derived from an EMBL/GenBank/DDBJ whole genome shotgun (WGS) entry which is preliminary data.</text>
</comment>
<proteinExistence type="predicted"/>
<dbReference type="VEuPathDB" id="FungiDB:AJ78_00672"/>
<dbReference type="EMBL" id="LGRN01000011">
    <property type="protein sequence ID" value="OJD19402.1"/>
    <property type="molecule type" value="Genomic_DNA"/>
</dbReference>
<accession>A0A1J9PU29</accession>
<dbReference type="AlphaFoldDB" id="A0A1J9PU29"/>
<reference evidence="1 2" key="1">
    <citation type="submission" date="2015-07" db="EMBL/GenBank/DDBJ databases">
        <title>Emmonsia species relationships and genome sequence.</title>
        <authorList>
            <consortium name="The Broad Institute Genomics Platform"/>
            <person name="Cuomo C.A."/>
            <person name="Munoz J.F."/>
            <person name="Imamovic A."/>
            <person name="Priest M.E."/>
            <person name="Young S."/>
            <person name="Clay O.K."/>
            <person name="McEwen J.G."/>
        </authorList>
    </citation>
    <scope>NUCLEOTIDE SEQUENCE [LARGE SCALE GENOMIC DNA]</scope>
    <source>
        <strain evidence="1 2">UAMH 9510</strain>
    </source>
</reference>
<protein>
    <submittedName>
        <fullName evidence="1">Uncharacterized protein</fullName>
    </submittedName>
</protein>
<dbReference type="Proteomes" id="UP000182235">
    <property type="component" value="Unassembled WGS sequence"/>
</dbReference>
<evidence type="ECO:0000313" key="2">
    <source>
        <dbReference type="Proteomes" id="UP000182235"/>
    </source>
</evidence>
<evidence type="ECO:0000313" key="1">
    <source>
        <dbReference type="EMBL" id="OJD19402.1"/>
    </source>
</evidence>
<keyword evidence="2" id="KW-1185">Reference proteome</keyword>
<organism evidence="1 2">
    <name type="scientific">Emergomyces pasteurianus Ep9510</name>
    <dbReference type="NCBI Taxonomy" id="1447872"/>
    <lineage>
        <taxon>Eukaryota</taxon>
        <taxon>Fungi</taxon>
        <taxon>Dikarya</taxon>
        <taxon>Ascomycota</taxon>
        <taxon>Pezizomycotina</taxon>
        <taxon>Eurotiomycetes</taxon>
        <taxon>Eurotiomycetidae</taxon>
        <taxon>Onygenales</taxon>
        <taxon>Ajellomycetaceae</taxon>
        <taxon>Emergomyces</taxon>
    </lineage>
</organism>
<name>A0A1J9PU29_9EURO</name>
<gene>
    <name evidence="1" type="ORF">AJ78_00672</name>
</gene>